<comment type="catalytic activity">
    <reaction evidence="3 4">
        <text>holo-[ACP] + malonyl-CoA = malonyl-[ACP] + CoA</text>
        <dbReference type="Rhea" id="RHEA:41792"/>
        <dbReference type="Rhea" id="RHEA-COMP:9623"/>
        <dbReference type="Rhea" id="RHEA-COMP:9685"/>
        <dbReference type="ChEBI" id="CHEBI:57287"/>
        <dbReference type="ChEBI" id="CHEBI:57384"/>
        <dbReference type="ChEBI" id="CHEBI:64479"/>
        <dbReference type="ChEBI" id="CHEBI:78449"/>
        <dbReference type="EC" id="2.3.1.39"/>
    </reaction>
</comment>
<dbReference type="Gene3D" id="3.30.70.250">
    <property type="entry name" value="Malonyl-CoA ACP transacylase, ACP-binding"/>
    <property type="match status" value="1"/>
</dbReference>
<dbReference type="Pfam" id="PF00698">
    <property type="entry name" value="Acyl_transf_1"/>
    <property type="match status" value="1"/>
</dbReference>
<dbReference type="InterPro" id="IPR016035">
    <property type="entry name" value="Acyl_Trfase/lysoPLipase"/>
</dbReference>
<dbReference type="GO" id="GO:0006633">
    <property type="term" value="P:fatty acid biosynthetic process"/>
    <property type="evidence" value="ECO:0007669"/>
    <property type="project" value="TreeGrafter"/>
</dbReference>
<feature type="active site" evidence="5">
    <location>
        <position position="84"/>
    </location>
</feature>
<dbReference type="InterPro" id="IPR050858">
    <property type="entry name" value="Mal-CoA-ACP_Trans/PKS_FabD"/>
</dbReference>
<evidence type="ECO:0000256" key="5">
    <source>
        <dbReference type="PIRSR" id="PIRSR000446-1"/>
    </source>
</evidence>
<organism evidence="7 8">
    <name type="scientific">Acetilactobacillus jinshanensis</name>
    <dbReference type="NCBI Taxonomy" id="1720083"/>
    <lineage>
        <taxon>Bacteria</taxon>
        <taxon>Bacillati</taxon>
        <taxon>Bacillota</taxon>
        <taxon>Bacilli</taxon>
        <taxon>Lactobacillales</taxon>
        <taxon>Lactobacillaceae</taxon>
        <taxon>Acetilactobacillus</taxon>
    </lineage>
</organism>
<dbReference type="Gene3D" id="3.40.366.10">
    <property type="entry name" value="Malonyl-Coenzyme A Acyl Carrier Protein, domain 2"/>
    <property type="match status" value="1"/>
</dbReference>
<dbReference type="SUPFAM" id="SSF55048">
    <property type="entry name" value="Probable ACP-binding domain of malonyl-CoA ACP transacylase"/>
    <property type="match status" value="1"/>
</dbReference>
<dbReference type="PANTHER" id="PTHR42681">
    <property type="entry name" value="MALONYL-COA-ACYL CARRIER PROTEIN TRANSACYLASE, MITOCHONDRIAL"/>
    <property type="match status" value="1"/>
</dbReference>
<dbReference type="EC" id="2.3.1.39" evidence="4"/>
<protein>
    <recommendedName>
        <fullName evidence="4">Malonyl CoA-acyl carrier protein transacylase</fullName>
        <ecNumber evidence="4">2.3.1.39</ecNumber>
    </recommendedName>
</protein>
<evidence type="ECO:0000256" key="1">
    <source>
        <dbReference type="ARBA" id="ARBA00022679"/>
    </source>
</evidence>
<gene>
    <name evidence="7" type="ORF">ELX58_00515</name>
</gene>
<evidence type="ECO:0000259" key="6">
    <source>
        <dbReference type="SMART" id="SM00827"/>
    </source>
</evidence>
<feature type="domain" description="Malonyl-CoA:ACP transacylase (MAT)" evidence="6">
    <location>
        <begin position="6"/>
        <end position="297"/>
    </location>
</feature>
<dbReference type="InterPro" id="IPR024925">
    <property type="entry name" value="Malonyl_CoA-ACP_transAc"/>
</dbReference>
<dbReference type="KEGG" id="lji:ELX58_00515"/>
<dbReference type="SUPFAM" id="SSF52151">
    <property type="entry name" value="FabD/lysophospholipase-like"/>
    <property type="match status" value="1"/>
</dbReference>
<dbReference type="RefSeq" id="WP_133441240.1">
    <property type="nucleotide sequence ID" value="NZ_CP034726.1"/>
</dbReference>
<dbReference type="InterPro" id="IPR014043">
    <property type="entry name" value="Acyl_transferase_dom"/>
</dbReference>
<dbReference type="InterPro" id="IPR001227">
    <property type="entry name" value="Ac_transferase_dom_sf"/>
</dbReference>
<name>A0A4P6ZJ06_9LACO</name>
<dbReference type="PIRSF" id="PIRSF000446">
    <property type="entry name" value="Mct"/>
    <property type="match status" value="1"/>
</dbReference>
<accession>A0A4P6ZJ06</accession>
<dbReference type="OrthoDB" id="9805460at2"/>
<keyword evidence="1 4" id="KW-0808">Transferase</keyword>
<evidence type="ECO:0000313" key="8">
    <source>
        <dbReference type="Proteomes" id="UP000294321"/>
    </source>
</evidence>
<dbReference type="InterPro" id="IPR016036">
    <property type="entry name" value="Malonyl_transacylase_ACP-bd"/>
</dbReference>
<proteinExistence type="inferred from homology"/>
<reference evidence="8" key="1">
    <citation type="submission" date="2018-12" db="EMBL/GenBank/DDBJ databases">
        <title>A new species of lactobacillus.</title>
        <authorList>
            <person name="Jian Y."/>
            <person name="Xin L."/>
            <person name="Hong Z.J."/>
            <person name="Ming L.Z."/>
            <person name="Hong X.Z."/>
        </authorList>
    </citation>
    <scope>NUCLEOTIDE SEQUENCE [LARGE SCALE GENOMIC DNA]</scope>
    <source>
        <strain evidence="8">HSLZ-75</strain>
    </source>
</reference>
<evidence type="ECO:0000256" key="4">
    <source>
        <dbReference type="PIRNR" id="PIRNR000446"/>
    </source>
</evidence>
<dbReference type="AlphaFoldDB" id="A0A4P6ZJ06"/>
<dbReference type="GO" id="GO:0004314">
    <property type="term" value="F:[acyl-carrier-protein] S-malonyltransferase activity"/>
    <property type="evidence" value="ECO:0007669"/>
    <property type="project" value="UniProtKB-EC"/>
</dbReference>
<dbReference type="SMART" id="SM00827">
    <property type="entry name" value="PKS_AT"/>
    <property type="match status" value="1"/>
</dbReference>
<keyword evidence="2 4" id="KW-0012">Acyltransferase</keyword>
<keyword evidence="8" id="KW-1185">Reference proteome</keyword>
<evidence type="ECO:0000256" key="2">
    <source>
        <dbReference type="ARBA" id="ARBA00023315"/>
    </source>
</evidence>
<dbReference type="EMBL" id="CP034726">
    <property type="protein sequence ID" value="QBP17695.1"/>
    <property type="molecule type" value="Genomic_DNA"/>
</dbReference>
<sequence length="301" mass="32635">MKLGFLFAGQGSQFKNMGQDLYKDQPLYKQTIDQASKILGMDMSDPKVFDDINNAQVAILTMSYAIYRILRTKLPEPAAMVGLSLGEYSALISAGSLSFEDGLKLVHDRSHYMDEAGAKHPGAMAAVLKTDPSKVKAICDTVDGAYPCNYNTATQTVIGGTKEGIKAARKALKAHGIRIVIPLKVAVASHTPLMQLASDLLAKRMAKMTFAAPKTTVMSNTLAKPFTQQNIKPTLIKQLVNPTHFAQDVAALKPMHLDGLVEVGPGHTLSHLAHKTLPDVKNYRVDSVKTLHDTLDQLGVK</sequence>
<feature type="active site" evidence="5">
    <location>
        <position position="190"/>
    </location>
</feature>
<dbReference type="PANTHER" id="PTHR42681:SF1">
    <property type="entry name" value="MALONYL-COA-ACYL CARRIER PROTEIN TRANSACYLASE, MITOCHONDRIAL"/>
    <property type="match status" value="1"/>
</dbReference>
<evidence type="ECO:0000313" key="7">
    <source>
        <dbReference type="EMBL" id="QBP17695.1"/>
    </source>
</evidence>
<dbReference type="Proteomes" id="UP000294321">
    <property type="component" value="Chromosome"/>
</dbReference>
<comment type="similarity">
    <text evidence="4">Belongs to the fabD family.</text>
</comment>
<dbReference type="GO" id="GO:0005829">
    <property type="term" value="C:cytosol"/>
    <property type="evidence" value="ECO:0007669"/>
    <property type="project" value="TreeGrafter"/>
</dbReference>
<evidence type="ECO:0000256" key="3">
    <source>
        <dbReference type="ARBA" id="ARBA00048462"/>
    </source>
</evidence>